<dbReference type="RefSeq" id="WP_134160250.1">
    <property type="nucleotide sequence ID" value="NZ_BSUS01000001.1"/>
</dbReference>
<dbReference type="SUPFAM" id="SSF54523">
    <property type="entry name" value="Pili subunits"/>
    <property type="match status" value="1"/>
</dbReference>
<keyword evidence="3" id="KW-0472">Membrane</keyword>
<dbReference type="GO" id="GO:0009986">
    <property type="term" value="C:cell surface"/>
    <property type="evidence" value="ECO:0007669"/>
    <property type="project" value="UniProtKB-SubCell"/>
</dbReference>
<dbReference type="Pfam" id="PF07963">
    <property type="entry name" value="N_methyl"/>
    <property type="match status" value="1"/>
</dbReference>
<gene>
    <name evidence="4" type="ORF">C7445_11122</name>
</gene>
<keyword evidence="3" id="KW-0812">Transmembrane</keyword>
<comment type="caution">
    <text evidence="4">The sequence shown here is derived from an EMBL/GenBank/DDBJ whole genome shotgun (WGS) entry which is preliminary data.</text>
</comment>
<protein>
    <submittedName>
        <fullName evidence="4">Prepilin-type N-terminal cleavage/methylation domain-containing protein</fullName>
    </submittedName>
</protein>
<evidence type="ECO:0000313" key="4">
    <source>
        <dbReference type="EMBL" id="TDY43375.1"/>
    </source>
</evidence>
<evidence type="ECO:0000256" key="2">
    <source>
        <dbReference type="ARBA" id="ARBA00023287"/>
    </source>
</evidence>
<dbReference type="NCBIfam" id="TIGR02532">
    <property type="entry name" value="IV_pilin_GFxxxE"/>
    <property type="match status" value="1"/>
</dbReference>
<dbReference type="InterPro" id="IPR045584">
    <property type="entry name" value="Pilin-like"/>
</dbReference>
<dbReference type="AlphaFoldDB" id="A0A4V3HE45"/>
<dbReference type="GO" id="GO:0030420">
    <property type="term" value="P:establishment of competence for transformation"/>
    <property type="evidence" value="ECO:0007669"/>
    <property type="project" value="UniProtKB-KW"/>
</dbReference>
<organism evidence="4 5">
    <name type="scientific">Alicyclobacillus sacchari</name>
    <dbReference type="NCBI Taxonomy" id="392010"/>
    <lineage>
        <taxon>Bacteria</taxon>
        <taxon>Bacillati</taxon>
        <taxon>Bacillota</taxon>
        <taxon>Bacilli</taxon>
        <taxon>Bacillales</taxon>
        <taxon>Alicyclobacillaceae</taxon>
        <taxon>Alicyclobacillus</taxon>
    </lineage>
</organism>
<evidence type="ECO:0000313" key="5">
    <source>
        <dbReference type="Proteomes" id="UP000294581"/>
    </source>
</evidence>
<sequence length="160" mass="17437">MAPEIKLHIVSPRKPEAAFTLLETMIAVALMSVGILFASGAGVGLIRDSELDAGAYDLLEQMRMVQNLAATSGVFAAVWLDPYDTRYHLTHGAVTLEQDEFPPGIHYVDGYLEFPVHEISYDDLGDAQAAGVIRVTDGQDERDIHLYMGSGLQAAGWVYP</sequence>
<keyword evidence="2" id="KW-0178">Competence</keyword>
<evidence type="ECO:0000256" key="1">
    <source>
        <dbReference type="ARBA" id="ARBA00004241"/>
    </source>
</evidence>
<dbReference type="InterPro" id="IPR012902">
    <property type="entry name" value="N_methyl_site"/>
</dbReference>
<dbReference type="OrthoDB" id="2375306at2"/>
<feature type="transmembrane region" description="Helical" evidence="3">
    <location>
        <begin position="21"/>
        <end position="44"/>
    </location>
</feature>
<name>A0A4V3HE45_9BACL</name>
<evidence type="ECO:0000256" key="3">
    <source>
        <dbReference type="SAM" id="Phobius"/>
    </source>
</evidence>
<dbReference type="EMBL" id="SORF01000011">
    <property type="protein sequence ID" value="TDY43375.1"/>
    <property type="molecule type" value="Genomic_DNA"/>
</dbReference>
<keyword evidence="3" id="KW-1133">Transmembrane helix</keyword>
<keyword evidence="5" id="KW-1185">Reference proteome</keyword>
<reference evidence="4 5" key="1">
    <citation type="submission" date="2019-03" db="EMBL/GenBank/DDBJ databases">
        <title>Genomic Encyclopedia of Type Strains, Phase IV (KMG-IV): sequencing the most valuable type-strain genomes for metagenomic binning, comparative biology and taxonomic classification.</title>
        <authorList>
            <person name="Goeker M."/>
        </authorList>
    </citation>
    <scope>NUCLEOTIDE SEQUENCE [LARGE SCALE GENOMIC DNA]</scope>
    <source>
        <strain evidence="4 5">DSM 17974</strain>
    </source>
</reference>
<dbReference type="Proteomes" id="UP000294581">
    <property type="component" value="Unassembled WGS sequence"/>
</dbReference>
<comment type="subcellular location">
    <subcellularLocation>
        <location evidence="1">Cell surface</location>
    </subcellularLocation>
</comment>
<accession>A0A4V3HE45</accession>
<proteinExistence type="predicted"/>